<comment type="caution">
    <text evidence="1">The sequence shown here is derived from an EMBL/GenBank/DDBJ whole genome shotgun (WGS) entry which is preliminary data.</text>
</comment>
<dbReference type="PIRSF" id="PIRSF004729">
    <property type="entry name" value="MutL"/>
    <property type="match status" value="1"/>
</dbReference>
<reference evidence="1 2" key="1">
    <citation type="submission" date="2024-06" db="EMBL/GenBank/DDBJ databases">
        <title>The Natural Products Discovery Center: Release of the First 8490 Sequenced Strains for Exploring Actinobacteria Biosynthetic Diversity.</title>
        <authorList>
            <person name="Kalkreuter E."/>
            <person name="Kautsar S.A."/>
            <person name="Yang D."/>
            <person name="Bader C.D."/>
            <person name="Teijaro C.N."/>
            <person name="Fluegel L."/>
            <person name="Davis C.M."/>
            <person name="Simpson J.R."/>
            <person name="Lauterbach L."/>
            <person name="Steele A.D."/>
            <person name="Gui C."/>
            <person name="Meng S."/>
            <person name="Li G."/>
            <person name="Viehrig K."/>
            <person name="Ye F."/>
            <person name="Su P."/>
            <person name="Kiefer A.F."/>
            <person name="Nichols A."/>
            <person name="Cepeda A.J."/>
            <person name="Yan W."/>
            <person name="Fan B."/>
            <person name="Jiang Y."/>
            <person name="Adhikari A."/>
            <person name="Zheng C.-J."/>
            <person name="Schuster L."/>
            <person name="Cowan T.M."/>
            <person name="Smanski M.J."/>
            <person name="Chevrette M.G."/>
            <person name="De Carvalho L.P.S."/>
            <person name="Shen B."/>
        </authorList>
    </citation>
    <scope>NUCLEOTIDE SEQUENCE [LARGE SCALE GENOMIC DNA]</scope>
    <source>
        <strain evidence="1 2">NPDC006286</strain>
    </source>
</reference>
<protein>
    <submittedName>
        <fullName evidence="1">Glutamate mutase L</fullName>
    </submittedName>
</protein>
<sequence>MNLAVCADVGSTYTKAAVVDLDGGRLVGAAAAPTTVGTDVLHGLDAAVGAAAAGLAAGDLPWYVCSSAGGGLRLAVIGYEPLVTAQAGRRVGLSAGANVVHVAAGRLGAADLTALRAARPDVVLLVGGTDGGDADTLTHNATRLARARWRVPVVLAGNADVRDDLHALLAAAKVPVTAADNVLPRIGVLTPAPARAAIREVFLRHVIGGKKLSRGGRFARLVRAATPDAVLTGVEVLADALGGDLAVVDVGGATTDVYSVLTPDERDCGPSQEVAGTLWRARTVEGDLGMRWSAPGVVRAAAEERLLAAGEEDDLAAAAAVRAADPGFLPADDADRAADRRIAALAATVALRRHARGAATGERAGRDLRDVKVMVGSGGVLRHAPPGDAAGVLAAVLGDHAGGWPLPRAARAVVDVDYVLAAGGLLAADHPGAAAALLRRHLAGG</sequence>
<dbReference type="EMBL" id="JBEXRX010000016">
    <property type="protein sequence ID" value="MEU0151990.1"/>
    <property type="molecule type" value="Genomic_DNA"/>
</dbReference>
<accession>A0ABV2VGS9</accession>
<dbReference type="Pfam" id="PF13941">
    <property type="entry name" value="MutL"/>
    <property type="match status" value="1"/>
</dbReference>
<proteinExistence type="predicted"/>
<keyword evidence="2" id="KW-1185">Reference proteome</keyword>
<gene>
    <name evidence="1" type="ORF">ABZ071_08690</name>
</gene>
<dbReference type="Proteomes" id="UP001550348">
    <property type="component" value="Unassembled WGS sequence"/>
</dbReference>
<organism evidence="1 2">
    <name type="scientific">Micromonospora fulviviridis</name>
    <dbReference type="NCBI Taxonomy" id="47860"/>
    <lineage>
        <taxon>Bacteria</taxon>
        <taxon>Bacillati</taxon>
        <taxon>Actinomycetota</taxon>
        <taxon>Actinomycetes</taxon>
        <taxon>Micromonosporales</taxon>
        <taxon>Micromonosporaceae</taxon>
        <taxon>Micromonospora</taxon>
    </lineage>
</organism>
<name>A0ABV2VGS9_9ACTN</name>
<dbReference type="RefSeq" id="WP_355663978.1">
    <property type="nucleotide sequence ID" value="NZ_JBEXRX010000016.1"/>
</dbReference>
<dbReference type="InterPro" id="IPR006230">
    <property type="entry name" value="MutL"/>
</dbReference>
<evidence type="ECO:0000313" key="1">
    <source>
        <dbReference type="EMBL" id="MEU0151990.1"/>
    </source>
</evidence>
<dbReference type="NCBIfam" id="TIGR01319">
    <property type="entry name" value="glmL_fam"/>
    <property type="match status" value="1"/>
</dbReference>
<evidence type="ECO:0000313" key="2">
    <source>
        <dbReference type="Proteomes" id="UP001550348"/>
    </source>
</evidence>